<dbReference type="GO" id="GO:0005634">
    <property type="term" value="C:nucleus"/>
    <property type="evidence" value="ECO:0007669"/>
    <property type="project" value="UniProtKB-SubCell"/>
</dbReference>
<name>A8NT39_COPC7</name>
<dbReference type="InterPro" id="IPR013087">
    <property type="entry name" value="Znf_C2H2_type"/>
</dbReference>
<feature type="region of interest" description="Disordered" evidence="8">
    <location>
        <begin position="234"/>
        <end position="285"/>
    </location>
</feature>
<comment type="caution">
    <text evidence="10">The sequence shown here is derived from an EMBL/GenBank/DDBJ whole genome shotgun (WGS) entry which is preliminary data.</text>
</comment>
<dbReference type="GeneID" id="6012691"/>
<dbReference type="FunFam" id="3.30.160.60:FF:000100">
    <property type="entry name" value="Zinc finger 45-like"/>
    <property type="match status" value="1"/>
</dbReference>
<feature type="compositionally biased region" description="Low complexity" evidence="8">
    <location>
        <begin position="32"/>
        <end position="54"/>
    </location>
</feature>
<dbReference type="RefSeq" id="XP_001836151.1">
    <property type="nucleotide sequence ID" value="XM_001836099.2"/>
</dbReference>
<sequence>MAPEENLHITVLGPDDQSSAPVEYKLNTATTSFPSPIGSPDPSSQDSSSGGYPSPDTPLDRLDVSFFDTSYSQVDEYHDGLSVMTGPVLTSPYSPTSLSPCLGGLSLGDSSNDTSGPYGGYDDRNLGLGTNNDFPVPDFHSLVTPELRSSSPSRASLSPLIIPQTYPSHSPSTADWSQQQQQQQQQQQSTYDNDDFLSQILLGQSPFPESLNVPATEYQLPVDSLADETALQRLPRSPSMQHARSTSEVNTPWTGSSGYSTSPSLMLTPSEPSSSAASLTVPDPYNNFGGPGDDLVLAQSTNLYRSHSDSATRGRRFSHVGPDRGRTQYRSPPSSTNSSRRSSPYPLPAASPVSPNQVYEADNHLAPPPIHVQGMEGLRRRHSFNGYGRPPPMVATANPNEIIVPVGYLPEPITPTSRKVASQAGIKASARRRTKEAKFSCTLCSQTFTTNHNLKNHMNVHLGVKEHECPDCNRAFTTQSVLARHTKTCKLNPDNVNHRRQQSQS</sequence>
<dbReference type="OMA" id="IDRPNSF"/>
<feature type="compositionally biased region" description="Polar residues" evidence="8">
    <location>
        <begin position="165"/>
        <end position="177"/>
    </location>
</feature>
<dbReference type="PROSITE" id="PS00028">
    <property type="entry name" value="ZINC_FINGER_C2H2_1"/>
    <property type="match status" value="1"/>
</dbReference>
<evidence type="ECO:0000256" key="5">
    <source>
        <dbReference type="ARBA" id="ARBA00022833"/>
    </source>
</evidence>
<evidence type="ECO:0000313" key="10">
    <source>
        <dbReference type="EMBL" id="EAU85660.1"/>
    </source>
</evidence>
<dbReference type="Proteomes" id="UP000001861">
    <property type="component" value="Unassembled WGS sequence"/>
</dbReference>
<evidence type="ECO:0000256" key="8">
    <source>
        <dbReference type="SAM" id="MobiDB-lite"/>
    </source>
</evidence>
<keyword evidence="6" id="KW-0539">Nucleus</keyword>
<feature type="compositionally biased region" description="Polar residues" evidence="8">
    <location>
        <begin position="238"/>
        <end position="278"/>
    </location>
</feature>
<feature type="compositionally biased region" description="Low complexity" evidence="8">
    <location>
        <begin position="147"/>
        <end position="163"/>
    </location>
</feature>
<dbReference type="EMBL" id="AACS02000004">
    <property type="protein sequence ID" value="EAU85660.1"/>
    <property type="molecule type" value="Genomic_DNA"/>
</dbReference>
<evidence type="ECO:0000259" key="9">
    <source>
        <dbReference type="PROSITE" id="PS50157"/>
    </source>
</evidence>
<dbReference type="VEuPathDB" id="FungiDB:CC1G_10932"/>
<dbReference type="PANTHER" id="PTHR16515">
    <property type="entry name" value="PR DOMAIN ZINC FINGER PROTEIN"/>
    <property type="match status" value="1"/>
</dbReference>
<dbReference type="SUPFAM" id="SSF57667">
    <property type="entry name" value="beta-beta-alpha zinc fingers"/>
    <property type="match status" value="1"/>
</dbReference>
<dbReference type="Pfam" id="PF00096">
    <property type="entry name" value="zf-C2H2"/>
    <property type="match status" value="2"/>
</dbReference>
<keyword evidence="3" id="KW-0677">Repeat</keyword>
<proteinExistence type="predicted"/>
<dbReference type="GO" id="GO:0008270">
    <property type="term" value="F:zinc ion binding"/>
    <property type="evidence" value="ECO:0007669"/>
    <property type="project" value="UniProtKB-KW"/>
</dbReference>
<dbReference type="PROSITE" id="PS50157">
    <property type="entry name" value="ZINC_FINGER_C2H2_2"/>
    <property type="match status" value="2"/>
</dbReference>
<feature type="region of interest" description="Disordered" evidence="8">
    <location>
        <begin position="306"/>
        <end position="355"/>
    </location>
</feature>
<dbReference type="KEGG" id="cci:CC1G_10932"/>
<gene>
    <name evidence="10" type="ORF">CC1G_10932</name>
</gene>
<feature type="compositionally biased region" description="Low complexity" evidence="8">
    <location>
        <begin position="330"/>
        <end position="344"/>
    </location>
</feature>
<feature type="domain" description="C2H2-type" evidence="9">
    <location>
        <begin position="467"/>
        <end position="503"/>
    </location>
</feature>
<dbReference type="GO" id="GO:0010468">
    <property type="term" value="P:regulation of gene expression"/>
    <property type="evidence" value="ECO:0007669"/>
    <property type="project" value="TreeGrafter"/>
</dbReference>
<dbReference type="Gene3D" id="3.30.160.60">
    <property type="entry name" value="Classic Zinc Finger"/>
    <property type="match status" value="2"/>
</dbReference>
<dbReference type="InterPro" id="IPR036236">
    <property type="entry name" value="Znf_C2H2_sf"/>
</dbReference>
<keyword evidence="4 7" id="KW-0863">Zinc-finger</keyword>
<dbReference type="PANTHER" id="PTHR16515:SF49">
    <property type="entry name" value="GASTRULA ZINC FINGER PROTEIN XLCGF49.1-LIKE-RELATED"/>
    <property type="match status" value="1"/>
</dbReference>
<feature type="region of interest" description="Disordered" evidence="8">
    <location>
        <begin position="145"/>
        <end position="191"/>
    </location>
</feature>
<evidence type="ECO:0000256" key="1">
    <source>
        <dbReference type="ARBA" id="ARBA00004123"/>
    </source>
</evidence>
<evidence type="ECO:0000313" key="11">
    <source>
        <dbReference type="Proteomes" id="UP000001861"/>
    </source>
</evidence>
<feature type="region of interest" description="Disordered" evidence="8">
    <location>
        <begin position="1"/>
        <end position="20"/>
    </location>
</feature>
<dbReference type="InParanoid" id="A8NT39"/>
<dbReference type="eggNOG" id="KOG1721">
    <property type="taxonomic scope" value="Eukaryota"/>
</dbReference>
<keyword evidence="5" id="KW-0862">Zinc</keyword>
<protein>
    <recommendedName>
        <fullName evidence="9">C2H2-type domain-containing protein</fullName>
    </recommendedName>
</protein>
<reference evidence="10 11" key="1">
    <citation type="journal article" date="2010" name="Proc. Natl. Acad. Sci. U.S.A.">
        <title>Insights into evolution of multicellular fungi from the assembled chromosomes of the mushroom Coprinopsis cinerea (Coprinus cinereus).</title>
        <authorList>
            <person name="Stajich J.E."/>
            <person name="Wilke S.K."/>
            <person name="Ahren D."/>
            <person name="Au C.H."/>
            <person name="Birren B.W."/>
            <person name="Borodovsky M."/>
            <person name="Burns C."/>
            <person name="Canback B."/>
            <person name="Casselton L.A."/>
            <person name="Cheng C.K."/>
            <person name="Deng J."/>
            <person name="Dietrich F.S."/>
            <person name="Fargo D.C."/>
            <person name="Farman M.L."/>
            <person name="Gathman A.C."/>
            <person name="Goldberg J."/>
            <person name="Guigo R."/>
            <person name="Hoegger P.J."/>
            <person name="Hooker J.B."/>
            <person name="Huggins A."/>
            <person name="James T.Y."/>
            <person name="Kamada T."/>
            <person name="Kilaru S."/>
            <person name="Kodira C."/>
            <person name="Kues U."/>
            <person name="Kupfer D."/>
            <person name="Kwan H.S."/>
            <person name="Lomsadze A."/>
            <person name="Li W."/>
            <person name="Lilly W.W."/>
            <person name="Ma L.J."/>
            <person name="Mackey A.J."/>
            <person name="Manning G."/>
            <person name="Martin F."/>
            <person name="Muraguchi H."/>
            <person name="Natvig D.O."/>
            <person name="Palmerini H."/>
            <person name="Ramesh M.A."/>
            <person name="Rehmeyer C.J."/>
            <person name="Roe B.A."/>
            <person name="Shenoy N."/>
            <person name="Stanke M."/>
            <person name="Ter-Hovhannisyan V."/>
            <person name="Tunlid A."/>
            <person name="Velagapudi R."/>
            <person name="Vision T.J."/>
            <person name="Zeng Q."/>
            <person name="Zolan M.E."/>
            <person name="Pukkila P.J."/>
        </authorList>
    </citation>
    <scope>NUCLEOTIDE SEQUENCE [LARGE SCALE GENOMIC DNA]</scope>
    <source>
        <strain evidence="11">Okayama-7 / 130 / ATCC MYA-4618 / FGSC 9003</strain>
    </source>
</reference>
<dbReference type="OrthoDB" id="3437960at2759"/>
<feature type="compositionally biased region" description="Low complexity" evidence="8">
    <location>
        <begin position="178"/>
        <end position="188"/>
    </location>
</feature>
<evidence type="ECO:0000256" key="6">
    <source>
        <dbReference type="ARBA" id="ARBA00023242"/>
    </source>
</evidence>
<dbReference type="SMART" id="SM00355">
    <property type="entry name" value="ZnF_C2H2"/>
    <property type="match status" value="2"/>
</dbReference>
<feature type="region of interest" description="Disordered" evidence="8">
    <location>
        <begin position="27"/>
        <end position="62"/>
    </location>
</feature>
<evidence type="ECO:0000256" key="2">
    <source>
        <dbReference type="ARBA" id="ARBA00022723"/>
    </source>
</evidence>
<dbReference type="AlphaFoldDB" id="A8NT39"/>
<evidence type="ECO:0000256" key="3">
    <source>
        <dbReference type="ARBA" id="ARBA00022737"/>
    </source>
</evidence>
<evidence type="ECO:0000256" key="7">
    <source>
        <dbReference type="PROSITE-ProRule" id="PRU00042"/>
    </source>
</evidence>
<feature type="domain" description="C2H2-type" evidence="9">
    <location>
        <begin position="439"/>
        <end position="466"/>
    </location>
</feature>
<comment type="subcellular location">
    <subcellularLocation>
        <location evidence="1">Nucleus</location>
    </subcellularLocation>
</comment>
<keyword evidence="11" id="KW-1185">Reference proteome</keyword>
<evidence type="ECO:0000256" key="4">
    <source>
        <dbReference type="ARBA" id="ARBA00022771"/>
    </source>
</evidence>
<keyword evidence="2" id="KW-0479">Metal-binding</keyword>
<accession>A8NT39</accession>
<organism evidence="10 11">
    <name type="scientific">Coprinopsis cinerea (strain Okayama-7 / 130 / ATCC MYA-4618 / FGSC 9003)</name>
    <name type="common">Inky cap fungus</name>
    <name type="synonym">Hormographiella aspergillata</name>
    <dbReference type="NCBI Taxonomy" id="240176"/>
    <lineage>
        <taxon>Eukaryota</taxon>
        <taxon>Fungi</taxon>
        <taxon>Dikarya</taxon>
        <taxon>Basidiomycota</taxon>
        <taxon>Agaricomycotina</taxon>
        <taxon>Agaricomycetes</taxon>
        <taxon>Agaricomycetidae</taxon>
        <taxon>Agaricales</taxon>
        <taxon>Agaricineae</taxon>
        <taxon>Psathyrellaceae</taxon>
        <taxon>Coprinopsis</taxon>
    </lineage>
</organism>
<dbReference type="InterPro" id="IPR050331">
    <property type="entry name" value="Zinc_finger"/>
</dbReference>